<gene>
    <name evidence="4" type="ORF">GGR13_003018</name>
</gene>
<evidence type="ECO:0000256" key="3">
    <source>
        <dbReference type="PROSITE-ProRule" id="PRU00339"/>
    </source>
</evidence>
<dbReference type="Gene3D" id="1.25.40.10">
    <property type="entry name" value="Tetratricopeptide repeat domain"/>
    <property type="match status" value="2"/>
</dbReference>
<dbReference type="PANTHER" id="PTHR45641:SF19">
    <property type="entry name" value="NEPHROCYSTIN-3"/>
    <property type="match status" value="1"/>
</dbReference>
<reference evidence="4 5" key="1">
    <citation type="submission" date="2020-08" db="EMBL/GenBank/DDBJ databases">
        <title>Genomic Encyclopedia of Type Strains, Phase IV (KMG-IV): sequencing the most valuable type-strain genomes for metagenomic binning, comparative biology and taxonomic classification.</title>
        <authorList>
            <person name="Goeker M."/>
        </authorList>
    </citation>
    <scope>NUCLEOTIDE SEQUENCE [LARGE SCALE GENOMIC DNA]</scope>
    <source>
        <strain evidence="4 5">DSM 4737</strain>
    </source>
</reference>
<dbReference type="SUPFAM" id="SSF48452">
    <property type="entry name" value="TPR-like"/>
    <property type="match status" value="1"/>
</dbReference>
<dbReference type="SMART" id="SM00028">
    <property type="entry name" value="TPR"/>
    <property type="match status" value="6"/>
</dbReference>
<evidence type="ECO:0000256" key="2">
    <source>
        <dbReference type="ARBA" id="ARBA00022803"/>
    </source>
</evidence>
<accession>A0A7W9CKP1</accession>
<keyword evidence="5" id="KW-1185">Reference proteome</keyword>
<organism evidence="4 5">
    <name type="scientific">Brevundimonas variabilis</name>
    <dbReference type="NCBI Taxonomy" id="74312"/>
    <lineage>
        <taxon>Bacteria</taxon>
        <taxon>Pseudomonadati</taxon>
        <taxon>Pseudomonadota</taxon>
        <taxon>Alphaproteobacteria</taxon>
        <taxon>Caulobacterales</taxon>
        <taxon>Caulobacteraceae</taxon>
        <taxon>Brevundimonas</taxon>
    </lineage>
</organism>
<dbReference type="EMBL" id="JACHOR010000005">
    <property type="protein sequence ID" value="MBB5747397.1"/>
    <property type="molecule type" value="Genomic_DNA"/>
</dbReference>
<keyword evidence="2 3" id="KW-0802">TPR repeat</keyword>
<dbReference type="InterPro" id="IPR019734">
    <property type="entry name" value="TPR_rpt"/>
</dbReference>
<sequence length="474" mass="51157">MLQTRLTEAEARGAAEATRFQAQLIEAREALVADLASRDRAYAEEIAVFRREVTTIASTPEGANALARFNAGDRVGAIAVLDRLRRARDVARQTRANIESAAEARQIATLALDARGKSDPAFDTGAVIARYEEVVRLDAGEYLDWLQLFKLYANAGRRADALAAAERLEALASNDQNRSVALAFKGDLLLSQGDRDGALVLFRRGLEISERLSRHAPESTALSGNVGAALIKIGDVLLSQGDRDDALAYFRKSLEIAERLSAAEPEAAIFARYMTASLERTAIVLLNQGDPDGALGLHRRALEVRERLSEADPESADKERDVGVSLDLIADVLSRQGNSEGALENYRRSLEIDERLSAADPASAVLARAVSVSMERIGKVLLGLGDRAGALGLYRRSLEIRERLLAADPAAADKARDVFVSYLNMAAVTGERLYAEQSLAILRDLEAKGALAEGGRPLIAQLEEVLARFGAPAT</sequence>
<keyword evidence="1" id="KW-0677">Repeat</keyword>
<name>A0A7W9CKP1_9CAUL</name>
<comment type="caution">
    <text evidence="4">The sequence shown here is derived from an EMBL/GenBank/DDBJ whole genome shotgun (WGS) entry which is preliminary data.</text>
</comment>
<protein>
    <submittedName>
        <fullName evidence="4">Tetratricopeptide (TPR) repeat protein</fullName>
    </submittedName>
</protein>
<dbReference type="InterPro" id="IPR011990">
    <property type="entry name" value="TPR-like_helical_dom_sf"/>
</dbReference>
<evidence type="ECO:0000313" key="4">
    <source>
        <dbReference type="EMBL" id="MBB5747397.1"/>
    </source>
</evidence>
<dbReference type="RefSeq" id="WP_183214370.1">
    <property type="nucleotide sequence ID" value="NZ_JACHOR010000005.1"/>
</dbReference>
<feature type="repeat" description="TPR" evidence="3">
    <location>
        <begin position="227"/>
        <end position="260"/>
    </location>
</feature>
<evidence type="ECO:0000256" key="1">
    <source>
        <dbReference type="ARBA" id="ARBA00022737"/>
    </source>
</evidence>
<evidence type="ECO:0000313" key="5">
    <source>
        <dbReference type="Proteomes" id="UP000545037"/>
    </source>
</evidence>
<dbReference type="Pfam" id="PF13424">
    <property type="entry name" value="TPR_12"/>
    <property type="match status" value="1"/>
</dbReference>
<dbReference type="AlphaFoldDB" id="A0A7W9CKP1"/>
<dbReference type="Proteomes" id="UP000545037">
    <property type="component" value="Unassembled WGS sequence"/>
</dbReference>
<dbReference type="PROSITE" id="PS50005">
    <property type="entry name" value="TPR"/>
    <property type="match status" value="1"/>
</dbReference>
<dbReference type="Pfam" id="PF13374">
    <property type="entry name" value="TPR_10"/>
    <property type="match status" value="2"/>
</dbReference>
<proteinExistence type="predicted"/>
<dbReference type="PANTHER" id="PTHR45641">
    <property type="entry name" value="TETRATRICOPEPTIDE REPEAT PROTEIN (AFU_ORTHOLOGUE AFUA_6G03870)"/>
    <property type="match status" value="1"/>
</dbReference>